<sequence>MTPDFQIIANSVDQTAQFKDRLVNLTLTDQAGQKSDTAQITLDNRDNRIELPDVGAVLDISLGLKETGLVPMGRYVVDELSGDLFPNTLTISAKAADMLGGIKAPKTRNWDDVTVQDIVAKIAGENGLETAVAESLKAHFYGYLAQTAESDLNFLTRLARDLDATAKPAGGALVFIKRGIGKAADGSDLPVPVINVTQMSRGNWKASGRGKYSKVIAEWSELGAAKVRQVSAGDGEPLLKLRHRYASQNEAQRAADSALESSKRASGKASIQLAGFDGGLLAEGFVDLQGIHPGLSGKWLVTQVTHRLGNTLITSFDGERDNDA</sequence>
<dbReference type="KEGG" id="sedi:EBB79_08180"/>
<dbReference type="SUPFAM" id="SSF69279">
    <property type="entry name" value="Phage tail proteins"/>
    <property type="match status" value="1"/>
</dbReference>
<name>A0A3T0N1H3_9RHOB</name>
<reference evidence="1 2" key="1">
    <citation type="submission" date="2018-10" db="EMBL/GenBank/DDBJ databases">
        <title>Parasedimentitalea marina sp. nov., a psychrophilic bacterium isolated from deep seawater of the New Britain Trench.</title>
        <authorList>
            <person name="Cao J."/>
        </authorList>
    </citation>
    <scope>NUCLEOTIDE SEQUENCE [LARGE SCALE GENOMIC DNA]</scope>
    <source>
        <strain evidence="1 2">W43</strain>
    </source>
</reference>
<proteinExistence type="predicted"/>
<dbReference type="AlphaFoldDB" id="A0A3T0N1H3"/>
<dbReference type="Pfam" id="PF05954">
    <property type="entry name" value="Phage_GPD"/>
    <property type="match status" value="1"/>
</dbReference>
<organism evidence="1 2">
    <name type="scientific">Parasedimentitalea marina</name>
    <dbReference type="NCBI Taxonomy" id="2483033"/>
    <lineage>
        <taxon>Bacteria</taxon>
        <taxon>Pseudomonadati</taxon>
        <taxon>Pseudomonadota</taxon>
        <taxon>Alphaproteobacteria</taxon>
        <taxon>Rhodobacterales</taxon>
        <taxon>Paracoccaceae</taxon>
        <taxon>Parasedimentitalea</taxon>
    </lineage>
</organism>
<dbReference type="OrthoDB" id="4070623at2"/>
<accession>A0A3T0N1H3</accession>
<dbReference type="EMBL" id="CP033219">
    <property type="protein sequence ID" value="AZV77874.1"/>
    <property type="molecule type" value="Genomic_DNA"/>
</dbReference>
<evidence type="ECO:0000313" key="1">
    <source>
        <dbReference type="EMBL" id="AZV77874.1"/>
    </source>
</evidence>
<protein>
    <submittedName>
        <fullName evidence="1">Phage tail protein</fullName>
    </submittedName>
</protein>
<evidence type="ECO:0000313" key="2">
    <source>
        <dbReference type="Proteomes" id="UP000283063"/>
    </source>
</evidence>
<keyword evidence="2" id="KW-1185">Reference proteome</keyword>
<dbReference type="RefSeq" id="WP_127748435.1">
    <property type="nucleotide sequence ID" value="NZ_CP033219.1"/>
</dbReference>
<dbReference type="Proteomes" id="UP000283063">
    <property type="component" value="Chromosome"/>
</dbReference>
<gene>
    <name evidence="1" type="ORF">EBB79_08180</name>
</gene>